<dbReference type="GO" id="GO:0016787">
    <property type="term" value="F:hydrolase activity"/>
    <property type="evidence" value="ECO:0007669"/>
    <property type="project" value="UniProtKB-KW"/>
</dbReference>
<dbReference type="Gene3D" id="3.60.15.10">
    <property type="entry name" value="Ribonuclease Z/Hydroxyacylglutathione hydrolase-like"/>
    <property type="match status" value="1"/>
</dbReference>
<proteinExistence type="inferred from homology"/>
<evidence type="ECO:0000313" key="8">
    <source>
        <dbReference type="Proteomes" id="UP000659388"/>
    </source>
</evidence>
<reference evidence="7" key="1">
    <citation type="submission" date="2021-01" db="EMBL/GenBank/DDBJ databases">
        <title>Fulvivirga kasyanovii gen. nov., sp nov., a novel member of the phylum Bacteroidetes isolated from seawater in a mussel farm.</title>
        <authorList>
            <person name="Zhao L.-H."/>
            <person name="Wang Z.-J."/>
        </authorList>
    </citation>
    <scope>NUCLEOTIDE SEQUENCE</scope>
    <source>
        <strain evidence="7">2943</strain>
    </source>
</reference>
<dbReference type="InterPro" id="IPR001279">
    <property type="entry name" value="Metallo-B-lactamas"/>
</dbReference>
<accession>A0A937K022</accession>
<evidence type="ECO:0000259" key="6">
    <source>
        <dbReference type="SMART" id="SM00849"/>
    </source>
</evidence>
<dbReference type="AlphaFoldDB" id="A0A937K022"/>
<dbReference type="SUPFAM" id="SSF56281">
    <property type="entry name" value="Metallo-hydrolase/oxidoreductase"/>
    <property type="match status" value="1"/>
</dbReference>
<feature type="transmembrane region" description="Helical" evidence="5">
    <location>
        <begin position="12"/>
        <end position="31"/>
    </location>
</feature>
<evidence type="ECO:0000256" key="2">
    <source>
        <dbReference type="ARBA" id="ARBA00022723"/>
    </source>
</evidence>
<sequence length="327" mass="35656">MKNLKNSVIHWFLSAGTVFLLTAIVSISVYGQANGVKLDQPGYYRLAIGEIEVIAVSDGTLPIDLLQVLTNTTPKEVNELLADNFQSNPVAVSVNAYLIKLQDKLILVDCGAAELYGPTLGNISTSLKRAGYTPEQIDAILITHIHADHTGGLVSEGKMVFPNADIYISKGEIDFWLDPQGASKRPDLKKSFADAQAKVGPYLKAGKVKAFDSNKELFPGIKPIPSPGHTPGHTFYALENHGEKILFWGDLMHVESVQFANPSVTIAFDVDSEKAAIARKKAYHEAANEGYWVASDHISFPGIGHVKAEKKNYVWVPINYSTYSSGQ</sequence>
<evidence type="ECO:0000256" key="4">
    <source>
        <dbReference type="ARBA" id="ARBA00022833"/>
    </source>
</evidence>
<comment type="similarity">
    <text evidence="1">Belongs to the metallo-beta-lactamase superfamily.</text>
</comment>
<dbReference type="Proteomes" id="UP000659388">
    <property type="component" value="Unassembled WGS sequence"/>
</dbReference>
<protein>
    <submittedName>
        <fullName evidence="7">MBL fold metallo-hydrolase</fullName>
    </submittedName>
</protein>
<feature type="domain" description="Metallo-beta-lactamase" evidence="6">
    <location>
        <begin position="93"/>
        <end position="297"/>
    </location>
</feature>
<organism evidence="7 8">
    <name type="scientific">Fulvivirga sediminis</name>
    <dbReference type="NCBI Taxonomy" id="2803949"/>
    <lineage>
        <taxon>Bacteria</taxon>
        <taxon>Pseudomonadati</taxon>
        <taxon>Bacteroidota</taxon>
        <taxon>Cytophagia</taxon>
        <taxon>Cytophagales</taxon>
        <taxon>Fulvivirgaceae</taxon>
        <taxon>Fulvivirga</taxon>
    </lineage>
</organism>
<keyword evidence="4" id="KW-0862">Zinc</keyword>
<dbReference type="PANTHER" id="PTHR42978">
    <property type="entry name" value="QUORUM-QUENCHING LACTONASE YTNP-RELATED-RELATED"/>
    <property type="match status" value="1"/>
</dbReference>
<keyword evidence="5" id="KW-0472">Membrane</keyword>
<gene>
    <name evidence="7" type="ORF">JL102_13815</name>
</gene>
<dbReference type="RefSeq" id="WP_202245006.1">
    <property type="nucleotide sequence ID" value="NZ_JAESIY010000007.1"/>
</dbReference>
<dbReference type="PANTHER" id="PTHR42978:SF6">
    <property type="entry name" value="QUORUM-QUENCHING LACTONASE YTNP-RELATED"/>
    <property type="match status" value="1"/>
</dbReference>
<comment type="caution">
    <text evidence="7">The sequence shown here is derived from an EMBL/GenBank/DDBJ whole genome shotgun (WGS) entry which is preliminary data.</text>
</comment>
<dbReference type="GO" id="GO:0046872">
    <property type="term" value="F:metal ion binding"/>
    <property type="evidence" value="ECO:0007669"/>
    <property type="project" value="UniProtKB-KW"/>
</dbReference>
<keyword evidence="8" id="KW-1185">Reference proteome</keyword>
<keyword evidence="5" id="KW-1133">Transmembrane helix</keyword>
<dbReference type="InterPro" id="IPR051013">
    <property type="entry name" value="MBL_superfamily_lactonases"/>
</dbReference>
<evidence type="ECO:0000256" key="5">
    <source>
        <dbReference type="SAM" id="Phobius"/>
    </source>
</evidence>
<name>A0A937K022_9BACT</name>
<dbReference type="SMART" id="SM00849">
    <property type="entry name" value="Lactamase_B"/>
    <property type="match status" value="1"/>
</dbReference>
<dbReference type="CDD" id="cd07720">
    <property type="entry name" value="OPHC2-like_MBL-fold"/>
    <property type="match status" value="1"/>
</dbReference>
<dbReference type="InterPro" id="IPR036866">
    <property type="entry name" value="RibonucZ/Hydroxyglut_hydro"/>
</dbReference>
<evidence type="ECO:0000256" key="1">
    <source>
        <dbReference type="ARBA" id="ARBA00007749"/>
    </source>
</evidence>
<dbReference type="EMBL" id="JAESIY010000007">
    <property type="protein sequence ID" value="MBL3657219.1"/>
    <property type="molecule type" value="Genomic_DNA"/>
</dbReference>
<keyword evidence="3" id="KW-0378">Hydrolase</keyword>
<dbReference type="Pfam" id="PF00753">
    <property type="entry name" value="Lactamase_B"/>
    <property type="match status" value="1"/>
</dbReference>
<evidence type="ECO:0000313" key="7">
    <source>
        <dbReference type="EMBL" id="MBL3657219.1"/>
    </source>
</evidence>
<keyword evidence="2" id="KW-0479">Metal-binding</keyword>
<keyword evidence="5" id="KW-0812">Transmembrane</keyword>
<evidence type="ECO:0000256" key="3">
    <source>
        <dbReference type="ARBA" id="ARBA00022801"/>
    </source>
</evidence>